<dbReference type="Proteomes" id="UP000067444">
    <property type="component" value="Chromosome"/>
</dbReference>
<proteinExistence type="inferred from homology"/>
<evidence type="ECO:0000256" key="3">
    <source>
        <dbReference type="ARBA" id="ARBA00022448"/>
    </source>
</evidence>
<keyword evidence="4 9" id="KW-1003">Cell membrane</keyword>
<feature type="transmembrane region" description="Helical" evidence="9">
    <location>
        <begin position="160"/>
        <end position="181"/>
    </location>
</feature>
<dbReference type="AlphaFoldDB" id="A0A0K0Y6U8"/>
<evidence type="ECO:0000256" key="7">
    <source>
        <dbReference type="ARBA" id="ARBA00022989"/>
    </source>
</evidence>
<comment type="subcellular location">
    <subcellularLocation>
        <location evidence="1 9">Cell inner membrane</location>
        <topology evidence="1 9">Multi-pass membrane protein</topology>
    </subcellularLocation>
</comment>
<evidence type="ECO:0000256" key="8">
    <source>
        <dbReference type="ARBA" id="ARBA00023136"/>
    </source>
</evidence>
<accession>A0A0K0Y6U8</accession>
<name>A0A0K0Y6U8_9RHOB</name>
<keyword evidence="11" id="KW-1185">Reference proteome</keyword>
<dbReference type="GO" id="GO:0140359">
    <property type="term" value="F:ABC-type transporter activity"/>
    <property type="evidence" value="ECO:0007669"/>
    <property type="project" value="InterPro"/>
</dbReference>
<organism evidence="10 11">
    <name type="scientific">Octadecabacter temperatus</name>
    <dbReference type="NCBI Taxonomy" id="1458307"/>
    <lineage>
        <taxon>Bacteria</taxon>
        <taxon>Pseudomonadati</taxon>
        <taxon>Pseudomonadota</taxon>
        <taxon>Alphaproteobacteria</taxon>
        <taxon>Rhodobacterales</taxon>
        <taxon>Roseobacteraceae</taxon>
        <taxon>Octadecabacter</taxon>
    </lineage>
</organism>
<dbReference type="GO" id="GO:0015920">
    <property type="term" value="P:lipopolysaccharide transport"/>
    <property type="evidence" value="ECO:0007669"/>
    <property type="project" value="TreeGrafter"/>
</dbReference>
<gene>
    <name evidence="10" type="primary">kpsM_1</name>
    <name evidence="10" type="ORF">OSB_21010</name>
</gene>
<evidence type="ECO:0000313" key="11">
    <source>
        <dbReference type="Proteomes" id="UP000067444"/>
    </source>
</evidence>
<feature type="transmembrane region" description="Helical" evidence="9">
    <location>
        <begin position="76"/>
        <end position="94"/>
    </location>
</feature>
<evidence type="ECO:0000256" key="2">
    <source>
        <dbReference type="ARBA" id="ARBA00007783"/>
    </source>
</evidence>
<dbReference type="PANTHER" id="PTHR30413">
    <property type="entry name" value="INNER MEMBRANE TRANSPORT PERMEASE"/>
    <property type="match status" value="1"/>
</dbReference>
<feature type="transmembrane region" description="Helical" evidence="9">
    <location>
        <begin position="123"/>
        <end position="148"/>
    </location>
</feature>
<evidence type="ECO:0000256" key="1">
    <source>
        <dbReference type="ARBA" id="ARBA00004429"/>
    </source>
</evidence>
<feature type="transmembrane region" description="Helical" evidence="9">
    <location>
        <begin position="246"/>
        <end position="265"/>
    </location>
</feature>
<sequence length="275" mass="30679">MGFATRPAVSQTPPAPLRRLRAPFATPRAIIALILREISTTYGRSPGGYLWAILEPAAGIALLTVIFSIGFRAPPLGVDFAFFYATGLLPFLMYSDVSAKLGQTIQYSRALLEYPRVTFVDALIARMALNTLTQLIVHCIVLGFILWFSAPDTAIDFPKILTAYAMIIVLSAGVGTLNSFLTLSFPIWATAWAVLNRPLFLASCLFFLFEVVPQPYRDILWYNPLVHIVGMMRDGYYPYYQPTYVSVAYPIALGLGLLVVGLFLLNRYHRDILQR</sequence>
<protein>
    <recommendedName>
        <fullName evidence="9">Transport permease protein</fullName>
    </recommendedName>
</protein>
<keyword evidence="8 9" id="KW-0472">Membrane</keyword>
<dbReference type="PANTHER" id="PTHR30413:SF8">
    <property type="entry name" value="TRANSPORT PERMEASE PROTEIN"/>
    <property type="match status" value="1"/>
</dbReference>
<dbReference type="InterPro" id="IPR013525">
    <property type="entry name" value="ABC2_TM"/>
</dbReference>
<dbReference type="PATRIC" id="fig|1458307.3.peg.2116"/>
<evidence type="ECO:0000256" key="6">
    <source>
        <dbReference type="ARBA" id="ARBA00022692"/>
    </source>
</evidence>
<evidence type="ECO:0000313" key="10">
    <source>
        <dbReference type="EMBL" id="AKS46640.1"/>
    </source>
</evidence>
<dbReference type="OrthoDB" id="8479094at2"/>
<keyword evidence="6 9" id="KW-0812">Transmembrane</keyword>
<dbReference type="STRING" id="1458307.OSB_21010"/>
<dbReference type="InterPro" id="IPR000412">
    <property type="entry name" value="ABC_2_transport"/>
</dbReference>
<dbReference type="RefSeq" id="WP_082166454.1">
    <property type="nucleotide sequence ID" value="NZ_CP012160.1"/>
</dbReference>
<dbReference type="PROSITE" id="PS51012">
    <property type="entry name" value="ABC_TM2"/>
    <property type="match status" value="1"/>
</dbReference>
<dbReference type="PRINTS" id="PR00164">
    <property type="entry name" value="ABC2TRNSPORT"/>
</dbReference>
<keyword evidence="3 9" id="KW-0813">Transport</keyword>
<evidence type="ECO:0000256" key="9">
    <source>
        <dbReference type="RuleBase" id="RU361157"/>
    </source>
</evidence>
<keyword evidence="5" id="KW-0997">Cell inner membrane</keyword>
<dbReference type="InterPro" id="IPR047817">
    <property type="entry name" value="ABC2_TM_bact-type"/>
</dbReference>
<dbReference type="GO" id="GO:0043190">
    <property type="term" value="C:ATP-binding cassette (ABC) transporter complex"/>
    <property type="evidence" value="ECO:0007669"/>
    <property type="project" value="InterPro"/>
</dbReference>
<reference evidence="10 11" key="1">
    <citation type="journal article" date="2015" name="Genome Announc.">
        <title>Closed Genome Sequence of Octadecabacter temperatus SB1, the First Mesophilic Species of the Genus Octadecabacter.</title>
        <authorList>
            <person name="Voget S."/>
            <person name="Billerbeck S."/>
            <person name="Simon M."/>
            <person name="Daniel R."/>
        </authorList>
    </citation>
    <scope>NUCLEOTIDE SEQUENCE [LARGE SCALE GENOMIC DNA]</scope>
    <source>
        <strain evidence="10 11">SB1</strain>
    </source>
</reference>
<dbReference type="Pfam" id="PF01061">
    <property type="entry name" value="ABC2_membrane"/>
    <property type="match status" value="1"/>
</dbReference>
<evidence type="ECO:0000256" key="4">
    <source>
        <dbReference type="ARBA" id="ARBA00022475"/>
    </source>
</evidence>
<dbReference type="EMBL" id="CP012160">
    <property type="protein sequence ID" value="AKS46640.1"/>
    <property type="molecule type" value="Genomic_DNA"/>
</dbReference>
<dbReference type="KEGG" id="otm:OSB_21010"/>
<comment type="similarity">
    <text evidence="2 9">Belongs to the ABC-2 integral membrane protein family.</text>
</comment>
<keyword evidence="7 9" id="KW-1133">Transmembrane helix</keyword>
<feature type="transmembrane region" description="Helical" evidence="9">
    <location>
        <begin position="49"/>
        <end position="69"/>
    </location>
</feature>
<evidence type="ECO:0000256" key="5">
    <source>
        <dbReference type="ARBA" id="ARBA00022519"/>
    </source>
</evidence>
<feature type="transmembrane region" description="Helical" evidence="9">
    <location>
        <begin position="187"/>
        <end position="208"/>
    </location>
</feature>